<evidence type="ECO:0000256" key="1">
    <source>
        <dbReference type="ARBA" id="ARBA00004251"/>
    </source>
</evidence>
<gene>
    <name evidence="17" type="ORF">TVAG_178880</name>
</gene>
<keyword evidence="18" id="KW-1185">Reference proteome</keyword>
<feature type="domain" description="ALK/LTK-like glycine-rich" evidence="16">
    <location>
        <begin position="5"/>
        <end position="139"/>
    </location>
</feature>
<keyword evidence="14" id="KW-0675">Receptor</keyword>
<reference evidence="17" key="1">
    <citation type="submission" date="2006-10" db="EMBL/GenBank/DDBJ databases">
        <authorList>
            <person name="Amadeo P."/>
            <person name="Zhao Q."/>
            <person name="Wortman J."/>
            <person name="Fraser-Liggett C."/>
            <person name="Carlton J."/>
        </authorList>
    </citation>
    <scope>NUCLEOTIDE SEQUENCE</scope>
    <source>
        <strain evidence="17">G3</strain>
    </source>
</reference>
<dbReference type="GO" id="GO:0004714">
    <property type="term" value="F:transmembrane receptor protein tyrosine kinase activity"/>
    <property type="evidence" value="ECO:0007669"/>
    <property type="project" value="UniProtKB-EC"/>
</dbReference>
<reference evidence="17" key="2">
    <citation type="journal article" date="2007" name="Science">
        <title>Draft genome sequence of the sexually transmitted pathogen Trichomonas vaginalis.</title>
        <authorList>
            <person name="Carlton J.M."/>
            <person name="Hirt R.P."/>
            <person name="Silva J.C."/>
            <person name="Delcher A.L."/>
            <person name="Schatz M."/>
            <person name="Zhao Q."/>
            <person name="Wortman J.R."/>
            <person name="Bidwell S.L."/>
            <person name="Alsmark U.C.M."/>
            <person name="Besteiro S."/>
            <person name="Sicheritz-Ponten T."/>
            <person name="Noel C.J."/>
            <person name="Dacks J.B."/>
            <person name="Foster P.G."/>
            <person name="Simillion C."/>
            <person name="Van de Peer Y."/>
            <person name="Miranda-Saavedra D."/>
            <person name="Barton G.J."/>
            <person name="Westrop G.D."/>
            <person name="Mueller S."/>
            <person name="Dessi D."/>
            <person name="Fiori P.L."/>
            <person name="Ren Q."/>
            <person name="Paulsen I."/>
            <person name="Zhang H."/>
            <person name="Bastida-Corcuera F.D."/>
            <person name="Simoes-Barbosa A."/>
            <person name="Brown M.T."/>
            <person name="Hayes R.D."/>
            <person name="Mukherjee M."/>
            <person name="Okumura C.Y."/>
            <person name="Schneider R."/>
            <person name="Smith A.J."/>
            <person name="Vanacova S."/>
            <person name="Villalvazo M."/>
            <person name="Haas B.J."/>
            <person name="Pertea M."/>
            <person name="Feldblyum T.V."/>
            <person name="Utterback T.R."/>
            <person name="Shu C.L."/>
            <person name="Osoegawa K."/>
            <person name="de Jong P.J."/>
            <person name="Hrdy I."/>
            <person name="Horvathova L."/>
            <person name="Zubacova Z."/>
            <person name="Dolezal P."/>
            <person name="Malik S.B."/>
            <person name="Logsdon J.M. Jr."/>
            <person name="Henze K."/>
            <person name="Gupta A."/>
            <person name="Wang C.C."/>
            <person name="Dunne R.L."/>
            <person name="Upcroft J.A."/>
            <person name="Upcroft P."/>
            <person name="White O."/>
            <person name="Salzberg S.L."/>
            <person name="Tang P."/>
            <person name="Chiu C.-H."/>
            <person name="Lee Y.-S."/>
            <person name="Embley T.M."/>
            <person name="Coombs G.H."/>
            <person name="Mottram J.C."/>
            <person name="Tachezy J."/>
            <person name="Fraser-Liggett C.M."/>
            <person name="Johnson P.J."/>
        </authorList>
    </citation>
    <scope>NUCLEOTIDE SEQUENCE [LARGE SCALE GENOMIC DNA]</scope>
    <source>
        <strain evidence="17">G3</strain>
    </source>
</reference>
<evidence type="ECO:0000256" key="8">
    <source>
        <dbReference type="ARBA" id="ARBA00022777"/>
    </source>
</evidence>
<organism evidence="17 18">
    <name type="scientific">Trichomonas vaginalis (strain ATCC PRA-98 / G3)</name>
    <dbReference type="NCBI Taxonomy" id="412133"/>
    <lineage>
        <taxon>Eukaryota</taxon>
        <taxon>Metamonada</taxon>
        <taxon>Parabasalia</taxon>
        <taxon>Trichomonadida</taxon>
        <taxon>Trichomonadidae</taxon>
        <taxon>Trichomonas</taxon>
    </lineage>
</organism>
<evidence type="ECO:0000256" key="15">
    <source>
        <dbReference type="ARBA" id="ARBA00023180"/>
    </source>
</evidence>
<keyword evidence="9" id="KW-0067">ATP-binding</keyword>
<evidence type="ECO:0000256" key="7">
    <source>
        <dbReference type="ARBA" id="ARBA00022741"/>
    </source>
</evidence>
<dbReference type="EC" id="2.7.10.1" evidence="2"/>
<dbReference type="GO" id="GO:0005886">
    <property type="term" value="C:plasma membrane"/>
    <property type="evidence" value="ECO:0007669"/>
    <property type="project" value="UniProtKB-SubCell"/>
</dbReference>
<comment type="subcellular location">
    <subcellularLocation>
        <location evidence="1">Cell membrane</location>
        <topology evidence="1">Single-pass type I membrane protein</topology>
    </subcellularLocation>
</comment>
<evidence type="ECO:0000313" key="17">
    <source>
        <dbReference type="EMBL" id="EAX92611.1"/>
    </source>
</evidence>
<evidence type="ECO:0000256" key="11">
    <source>
        <dbReference type="ARBA" id="ARBA00023136"/>
    </source>
</evidence>
<sequence>MNDILIASGSGGGSRRLWRFYWTQGQDFIYQKYNAGGGTQTRGGGGSHYDVEGNICDSYAGSRLKGGDANNFRGASAGGGGGGYYGGGGGVDVVGGGGGSSFVRSDSISFTFYNGSELFKSPTGALERGHHGHGTIIIQPILVCSANKFYFDNHFLSTLLFILLEFK</sequence>
<keyword evidence="11" id="KW-0472">Membrane</keyword>
<dbReference type="InterPro" id="IPR055163">
    <property type="entry name" value="ALK/LTK-like_GRD"/>
</dbReference>
<dbReference type="InParanoid" id="A2FR59"/>
<dbReference type="EMBL" id="DS113957">
    <property type="protein sequence ID" value="EAX92611.1"/>
    <property type="molecule type" value="Genomic_DNA"/>
</dbReference>
<keyword evidence="4" id="KW-0808">Transferase</keyword>
<dbReference type="GO" id="GO:0005524">
    <property type="term" value="F:ATP binding"/>
    <property type="evidence" value="ECO:0007669"/>
    <property type="project" value="UniProtKB-KW"/>
</dbReference>
<dbReference type="Proteomes" id="UP000001542">
    <property type="component" value="Unassembled WGS sequence"/>
</dbReference>
<proteinExistence type="predicted"/>
<keyword evidence="5" id="KW-0812">Transmembrane</keyword>
<keyword evidence="13" id="KW-1015">Disulfide bond</keyword>
<keyword evidence="12" id="KW-0829">Tyrosine-protein kinase</keyword>
<dbReference type="VEuPathDB" id="TrichDB:TVAGG3_0231770"/>
<keyword evidence="3" id="KW-1003">Cell membrane</keyword>
<dbReference type="AlphaFoldDB" id="A2FR59"/>
<dbReference type="RefSeq" id="XP_001305541.1">
    <property type="nucleotide sequence ID" value="XM_001305540.1"/>
</dbReference>
<evidence type="ECO:0000256" key="4">
    <source>
        <dbReference type="ARBA" id="ARBA00022679"/>
    </source>
</evidence>
<protein>
    <recommendedName>
        <fullName evidence="2">receptor protein-tyrosine kinase</fullName>
        <ecNumber evidence="2">2.7.10.1</ecNumber>
    </recommendedName>
</protein>
<evidence type="ECO:0000256" key="2">
    <source>
        <dbReference type="ARBA" id="ARBA00011902"/>
    </source>
</evidence>
<evidence type="ECO:0000256" key="3">
    <source>
        <dbReference type="ARBA" id="ARBA00022475"/>
    </source>
</evidence>
<evidence type="ECO:0000259" key="16">
    <source>
        <dbReference type="Pfam" id="PF12810"/>
    </source>
</evidence>
<keyword evidence="15" id="KW-0325">Glycoprotein</keyword>
<evidence type="ECO:0000256" key="14">
    <source>
        <dbReference type="ARBA" id="ARBA00023170"/>
    </source>
</evidence>
<evidence type="ECO:0000256" key="12">
    <source>
        <dbReference type="ARBA" id="ARBA00023137"/>
    </source>
</evidence>
<evidence type="ECO:0000256" key="13">
    <source>
        <dbReference type="ARBA" id="ARBA00023157"/>
    </source>
</evidence>
<keyword evidence="10" id="KW-1133">Transmembrane helix</keyword>
<keyword evidence="8" id="KW-0418">Kinase</keyword>
<evidence type="ECO:0000313" key="18">
    <source>
        <dbReference type="Proteomes" id="UP000001542"/>
    </source>
</evidence>
<evidence type="ECO:0000256" key="5">
    <source>
        <dbReference type="ARBA" id="ARBA00022692"/>
    </source>
</evidence>
<evidence type="ECO:0000256" key="9">
    <source>
        <dbReference type="ARBA" id="ARBA00022840"/>
    </source>
</evidence>
<dbReference type="KEGG" id="tva:4750324"/>
<dbReference type="VEuPathDB" id="TrichDB:TVAG_178880"/>
<keyword evidence="6" id="KW-0732">Signal</keyword>
<evidence type="ECO:0000256" key="6">
    <source>
        <dbReference type="ARBA" id="ARBA00022729"/>
    </source>
</evidence>
<keyword evidence="7" id="KW-0547">Nucleotide-binding</keyword>
<dbReference type="Pfam" id="PF12810">
    <property type="entry name" value="ALK_LTK_GRD"/>
    <property type="match status" value="1"/>
</dbReference>
<evidence type="ECO:0000256" key="10">
    <source>
        <dbReference type="ARBA" id="ARBA00022989"/>
    </source>
</evidence>
<accession>A2FR59</accession>
<name>A2FR59_TRIV3</name>